<dbReference type="EMBL" id="PFOZ01000001">
    <property type="protein sequence ID" value="PIZ87867.1"/>
    <property type="molecule type" value="Genomic_DNA"/>
</dbReference>
<dbReference type="PANTHER" id="PTHR30627">
    <property type="entry name" value="PEPTIDOGLYCAN D,D-TRANSPEPTIDASE"/>
    <property type="match status" value="1"/>
</dbReference>
<evidence type="ECO:0000313" key="7">
    <source>
        <dbReference type="Proteomes" id="UP000229166"/>
    </source>
</evidence>
<feature type="domain" description="Penicillin-binding protein transpeptidase" evidence="4">
    <location>
        <begin position="216"/>
        <end position="304"/>
    </location>
</feature>
<evidence type="ECO:0000256" key="2">
    <source>
        <dbReference type="ARBA" id="ARBA00023136"/>
    </source>
</evidence>
<evidence type="ECO:0000259" key="4">
    <source>
        <dbReference type="Pfam" id="PF00905"/>
    </source>
</evidence>
<dbReference type="Pfam" id="PF00905">
    <property type="entry name" value="Transpeptidase"/>
    <property type="match status" value="1"/>
</dbReference>
<reference evidence="7" key="1">
    <citation type="submission" date="2017-09" db="EMBL/GenBank/DDBJ databases">
        <title>Depth-based differentiation of microbial function through sediment-hosted aquifers and enrichment of novel symbionts in the deep terrestrial subsurface.</title>
        <authorList>
            <person name="Probst A.J."/>
            <person name="Ladd B."/>
            <person name="Jarett J.K."/>
            <person name="Geller-Mcgrath D.E."/>
            <person name="Sieber C.M.K."/>
            <person name="Emerson J.B."/>
            <person name="Anantharaman K."/>
            <person name="Thomas B.C."/>
            <person name="Malmstrom R."/>
            <person name="Stieglmeier M."/>
            <person name="Klingl A."/>
            <person name="Woyke T."/>
            <person name="Ryan C.M."/>
            <person name="Banfield J.F."/>
        </authorList>
    </citation>
    <scope>NUCLEOTIDE SEQUENCE [LARGE SCALE GENOMIC DNA]</scope>
</reference>
<dbReference type="InterPro" id="IPR005311">
    <property type="entry name" value="PBP_dimer"/>
</dbReference>
<dbReference type="GO" id="GO:0071555">
    <property type="term" value="P:cell wall organization"/>
    <property type="evidence" value="ECO:0007669"/>
    <property type="project" value="TreeGrafter"/>
</dbReference>
<accession>A0A2M7UVA3</accession>
<feature type="domain" description="Penicillin-binding protein dimerisation" evidence="5">
    <location>
        <begin position="50"/>
        <end position="180"/>
    </location>
</feature>
<dbReference type="InterPro" id="IPR001460">
    <property type="entry name" value="PCN-bd_Tpept"/>
</dbReference>
<dbReference type="Proteomes" id="UP000229166">
    <property type="component" value="Unassembled WGS sequence"/>
</dbReference>
<evidence type="ECO:0000313" key="6">
    <source>
        <dbReference type="EMBL" id="PIZ87867.1"/>
    </source>
</evidence>
<protein>
    <recommendedName>
        <fullName evidence="8">Penicillin-binding protein 2</fullName>
    </recommendedName>
</protein>
<feature type="non-terminal residue" evidence="6">
    <location>
        <position position="312"/>
    </location>
</feature>
<dbReference type="GO" id="GO:0005886">
    <property type="term" value="C:plasma membrane"/>
    <property type="evidence" value="ECO:0007669"/>
    <property type="project" value="TreeGrafter"/>
</dbReference>
<dbReference type="GO" id="GO:0008658">
    <property type="term" value="F:penicillin binding"/>
    <property type="evidence" value="ECO:0007669"/>
    <property type="project" value="InterPro"/>
</dbReference>
<organism evidence="6 7">
    <name type="scientific">Candidatus Nealsonbacteria bacterium CG_4_10_14_0_2_um_filter_40_15</name>
    <dbReference type="NCBI Taxonomy" id="1974682"/>
    <lineage>
        <taxon>Bacteria</taxon>
        <taxon>Candidatus Nealsoniibacteriota</taxon>
    </lineage>
</organism>
<feature type="transmembrane region" description="Helical" evidence="3">
    <location>
        <begin position="6"/>
        <end position="26"/>
    </location>
</feature>
<dbReference type="AlphaFoldDB" id="A0A2M7UVA3"/>
<proteinExistence type="predicted"/>
<gene>
    <name evidence="6" type="ORF">COX92_00035</name>
</gene>
<dbReference type="PANTHER" id="PTHR30627:SF1">
    <property type="entry name" value="PEPTIDOGLYCAN D,D-TRANSPEPTIDASE FTSI"/>
    <property type="match status" value="1"/>
</dbReference>
<evidence type="ECO:0000256" key="3">
    <source>
        <dbReference type="SAM" id="Phobius"/>
    </source>
</evidence>
<dbReference type="InterPro" id="IPR012338">
    <property type="entry name" value="Beta-lactam/transpept-like"/>
</dbReference>
<dbReference type="Gene3D" id="3.40.710.10">
    <property type="entry name" value="DD-peptidase/beta-lactamase superfamily"/>
    <property type="match status" value="1"/>
</dbReference>
<evidence type="ECO:0008006" key="8">
    <source>
        <dbReference type="Google" id="ProtNLM"/>
    </source>
</evidence>
<keyword evidence="2 3" id="KW-0472">Membrane</keyword>
<dbReference type="InterPro" id="IPR050515">
    <property type="entry name" value="Beta-lactam/transpept"/>
</dbReference>
<comment type="subcellular location">
    <subcellularLocation>
        <location evidence="1">Membrane</location>
    </subcellularLocation>
</comment>
<evidence type="ECO:0000259" key="5">
    <source>
        <dbReference type="Pfam" id="PF03717"/>
    </source>
</evidence>
<dbReference type="InterPro" id="IPR036138">
    <property type="entry name" value="PBP_dimer_sf"/>
</dbReference>
<sequence>MQSWRVNLILVFLFFFGLAVVSRLFFIQIMRGDFYKALAQGLYNSGEEKVAERGEVFFKNGESLAINMDWPMVFSSPDKIEAKEETAEKLAAILNLNKDLLLEKFKKDSIYEVIKKRLTEEEIKEIKELNLAGIFLGKETGRYYPQETLASKIIGFLDANQKGQYGLEEYYEEILQGTRKSRGSDLFLTVDYSIQFTAEKLLEKAKKDLDIEEGEIVVIDPNTGKILALAGFPNFNPNEYSKVADLSLFQNSVTQKIFEPGSVFKPITMAAALNEEEITPQTIYQDPGKIKIGGYKILNYDERKYPGDTTMT</sequence>
<keyword evidence="3" id="KW-0812">Transmembrane</keyword>
<dbReference type="Gene3D" id="3.90.1310.10">
    <property type="entry name" value="Penicillin-binding protein 2a (Domain 2)"/>
    <property type="match status" value="1"/>
</dbReference>
<evidence type="ECO:0000256" key="1">
    <source>
        <dbReference type="ARBA" id="ARBA00004370"/>
    </source>
</evidence>
<dbReference type="SUPFAM" id="SSF56519">
    <property type="entry name" value="Penicillin binding protein dimerisation domain"/>
    <property type="match status" value="1"/>
</dbReference>
<dbReference type="SUPFAM" id="SSF56601">
    <property type="entry name" value="beta-lactamase/transpeptidase-like"/>
    <property type="match status" value="1"/>
</dbReference>
<name>A0A2M7UVA3_9BACT</name>
<keyword evidence="3" id="KW-1133">Transmembrane helix</keyword>
<comment type="caution">
    <text evidence="6">The sequence shown here is derived from an EMBL/GenBank/DDBJ whole genome shotgun (WGS) entry which is preliminary data.</text>
</comment>
<dbReference type="Pfam" id="PF03717">
    <property type="entry name" value="PBP_dimer"/>
    <property type="match status" value="1"/>
</dbReference>